<dbReference type="InterPro" id="IPR018668">
    <property type="entry name" value="DNA-binding_VF530-like"/>
</dbReference>
<evidence type="ECO:0000313" key="1">
    <source>
        <dbReference type="EMBL" id="EKE27833.1"/>
    </source>
</evidence>
<gene>
    <name evidence="1" type="ORF">ACD_3C00144G0002</name>
</gene>
<dbReference type="GO" id="GO:0003677">
    <property type="term" value="F:DNA binding"/>
    <property type="evidence" value="ECO:0007669"/>
    <property type="project" value="InterPro"/>
</dbReference>
<accession>K2FXX3</accession>
<dbReference type="InterPro" id="IPR036361">
    <property type="entry name" value="SAP_dom_sf"/>
</dbReference>
<proteinExistence type="predicted"/>
<dbReference type="EMBL" id="AMFJ01000418">
    <property type="protein sequence ID" value="EKE27833.1"/>
    <property type="molecule type" value="Genomic_DNA"/>
</dbReference>
<sequence length="77" mass="9177">MDNRNDDVLHGVTLSMIMDFLIEEYGFEALSELIKINCFKSNPSKISSLKFLRKTQWARLQVQWLYVRTIMEKNHKL</sequence>
<dbReference type="AlphaFoldDB" id="K2FXX3"/>
<reference evidence="1" key="1">
    <citation type="journal article" date="2012" name="Science">
        <title>Fermentation, hydrogen, and sulfur metabolism in multiple uncultivated bacterial phyla.</title>
        <authorList>
            <person name="Wrighton K.C."/>
            <person name="Thomas B.C."/>
            <person name="Sharon I."/>
            <person name="Miller C.S."/>
            <person name="Castelle C.J."/>
            <person name="VerBerkmoes N.C."/>
            <person name="Wilkins M.J."/>
            <person name="Hettich R.L."/>
            <person name="Lipton M.S."/>
            <person name="Williams K.H."/>
            <person name="Long P.E."/>
            <person name="Banfield J.F."/>
        </authorList>
    </citation>
    <scope>NUCLEOTIDE SEQUENCE [LARGE SCALE GENOMIC DNA]</scope>
</reference>
<name>K2FXX3_9BACT</name>
<dbReference type="Gene3D" id="1.10.720.30">
    <property type="entry name" value="SAP domain"/>
    <property type="match status" value="1"/>
</dbReference>
<comment type="caution">
    <text evidence="1">The sequence shown here is derived from an EMBL/GenBank/DDBJ whole genome shotgun (WGS) entry which is preliminary data.</text>
</comment>
<protein>
    <recommendedName>
        <fullName evidence="2">DUF2132 domain-containing protein</fullName>
    </recommendedName>
</protein>
<evidence type="ECO:0008006" key="2">
    <source>
        <dbReference type="Google" id="ProtNLM"/>
    </source>
</evidence>
<organism evidence="1">
    <name type="scientific">uncultured bacterium</name>
    <name type="common">gcode 4</name>
    <dbReference type="NCBI Taxonomy" id="1234023"/>
    <lineage>
        <taxon>Bacteria</taxon>
        <taxon>environmental samples</taxon>
    </lineage>
</organism>
<dbReference type="Pfam" id="PF09905">
    <property type="entry name" value="VF530"/>
    <property type="match status" value="1"/>
</dbReference>